<reference evidence="1" key="1">
    <citation type="submission" date="2014-09" db="EMBL/GenBank/DDBJ databases">
        <authorList>
            <person name="Magalhaes I.L.F."/>
            <person name="Oliveira U."/>
            <person name="Santos F.R."/>
            <person name="Vidigal T.H.D.A."/>
            <person name="Brescovit A.D."/>
            <person name="Santos A.J."/>
        </authorList>
    </citation>
    <scope>NUCLEOTIDE SEQUENCE</scope>
    <source>
        <tissue evidence="1">Shoot tissue taken approximately 20 cm above the soil surface</tissue>
    </source>
</reference>
<accession>A0A0A9ACY6</accession>
<organism evidence="1">
    <name type="scientific">Arundo donax</name>
    <name type="common">Giant reed</name>
    <name type="synonym">Donax arundinaceus</name>
    <dbReference type="NCBI Taxonomy" id="35708"/>
    <lineage>
        <taxon>Eukaryota</taxon>
        <taxon>Viridiplantae</taxon>
        <taxon>Streptophyta</taxon>
        <taxon>Embryophyta</taxon>
        <taxon>Tracheophyta</taxon>
        <taxon>Spermatophyta</taxon>
        <taxon>Magnoliopsida</taxon>
        <taxon>Liliopsida</taxon>
        <taxon>Poales</taxon>
        <taxon>Poaceae</taxon>
        <taxon>PACMAD clade</taxon>
        <taxon>Arundinoideae</taxon>
        <taxon>Arundineae</taxon>
        <taxon>Arundo</taxon>
    </lineage>
</organism>
<name>A0A0A9ACY6_ARUDO</name>
<sequence length="38" mass="4364">MYLFPLHANSCDLTLTTWSLFQMSEIQRSCALDTKKLG</sequence>
<reference evidence="1" key="2">
    <citation type="journal article" date="2015" name="Data Brief">
        <title>Shoot transcriptome of the giant reed, Arundo donax.</title>
        <authorList>
            <person name="Barrero R.A."/>
            <person name="Guerrero F.D."/>
            <person name="Moolhuijzen P."/>
            <person name="Goolsby J.A."/>
            <person name="Tidwell J."/>
            <person name="Bellgard S.E."/>
            <person name="Bellgard M.I."/>
        </authorList>
    </citation>
    <scope>NUCLEOTIDE SEQUENCE</scope>
    <source>
        <tissue evidence="1">Shoot tissue taken approximately 20 cm above the soil surface</tissue>
    </source>
</reference>
<evidence type="ECO:0000313" key="1">
    <source>
        <dbReference type="EMBL" id="JAD44942.1"/>
    </source>
</evidence>
<protein>
    <submittedName>
        <fullName evidence="1">Uncharacterized protein</fullName>
    </submittedName>
</protein>
<proteinExistence type="predicted"/>
<dbReference type="AlphaFoldDB" id="A0A0A9ACY6"/>
<dbReference type="EMBL" id="GBRH01252953">
    <property type="protein sequence ID" value="JAD44942.1"/>
    <property type="molecule type" value="Transcribed_RNA"/>
</dbReference>